<organism evidence="2 3">
    <name type="scientific">Tsukamurella conjunctivitidis</name>
    <dbReference type="NCBI Taxonomy" id="2592068"/>
    <lineage>
        <taxon>Bacteria</taxon>
        <taxon>Bacillati</taxon>
        <taxon>Actinomycetota</taxon>
        <taxon>Actinomycetes</taxon>
        <taxon>Mycobacteriales</taxon>
        <taxon>Tsukamurellaceae</taxon>
        <taxon>Tsukamurella</taxon>
    </lineage>
</organism>
<accession>A0A5C5RFV0</accession>
<dbReference type="EMBL" id="VIGX01000261">
    <property type="protein sequence ID" value="TWS21001.1"/>
    <property type="molecule type" value="Genomic_DNA"/>
</dbReference>
<sequence length="72" mass="7581">MAAATSAELAVLRDAPTHTRVLEDIAPALSSGVPDVQARIEAADELPDSPEDWLERVDAEADRGKTTAGDPQ</sequence>
<dbReference type="OrthoDB" id="63519at2"/>
<comment type="caution">
    <text evidence="2">The sequence shown here is derived from an EMBL/GenBank/DDBJ whole genome shotgun (WGS) entry which is preliminary data.</text>
</comment>
<dbReference type="Proteomes" id="UP000319375">
    <property type="component" value="Unassembled WGS sequence"/>
</dbReference>
<evidence type="ECO:0000313" key="2">
    <source>
        <dbReference type="EMBL" id="TWS21001.1"/>
    </source>
</evidence>
<feature type="compositionally biased region" description="Acidic residues" evidence="1">
    <location>
        <begin position="43"/>
        <end position="52"/>
    </location>
</feature>
<reference evidence="2 3" key="1">
    <citation type="submission" date="2019-06" db="EMBL/GenBank/DDBJ databases">
        <title>Tsukamurella conjunctivitidis sp. nov., Tsukamurella assacharolytica sp. nov. and Tsukamurella sputae sp. nov. isolated from patients with conjunctivitis, bacteraemia (lymphoma) and respiratory infection (sputum) in Hong Kong.</title>
        <authorList>
            <person name="Teng J.L.L."/>
            <person name="Lee H.H."/>
            <person name="Fong J.Y.H."/>
            <person name="Fok K.M.N."/>
            <person name="Lau S.K.P."/>
            <person name="Woo P.C.Y."/>
        </authorList>
    </citation>
    <scope>NUCLEOTIDE SEQUENCE [LARGE SCALE GENOMIC DNA]</scope>
    <source>
        <strain evidence="2 3">HKU72</strain>
    </source>
</reference>
<dbReference type="RefSeq" id="WP_146489522.1">
    <property type="nucleotide sequence ID" value="NZ_VIGX01000261.1"/>
</dbReference>
<gene>
    <name evidence="2" type="ORF">FK530_25320</name>
</gene>
<proteinExistence type="predicted"/>
<dbReference type="AlphaFoldDB" id="A0A5C5RFV0"/>
<name>A0A5C5RFV0_9ACTN</name>
<feature type="compositionally biased region" description="Basic and acidic residues" evidence="1">
    <location>
        <begin position="53"/>
        <end position="65"/>
    </location>
</feature>
<evidence type="ECO:0000313" key="3">
    <source>
        <dbReference type="Proteomes" id="UP000319375"/>
    </source>
</evidence>
<evidence type="ECO:0000256" key="1">
    <source>
        <dbReference type="SAM" id="MobiDB-lite"/>
    </source>
</evidence>
<feature type="non-terminal residue" evidence="2">
    <location>
        <position position="72"/>
    </location>
</feature>
<keyword evidence="3" id="KW-1185">Reference proteome</keyword>
<protein>
    <submittedName>
        <fullName evidence="2">Uncharacterized protein</fullName>
    </submittedName>
</protein>
<feature type="region of interest" description="Disordered" evidence="1">
    <location>
        <begin position="42"/>
        <end position="72"/>
    </location>
</feature>